<evidence type="ECO:0000313" key="1">
    <source>
        <dbReference type="EMBL" id="SVC06595.1"/>
    </source>
</evidence>
<accession>A0A382J4W1</accession>
<proteinExistence type="predicted"/>
<feature type="non-terminal residue" evidence="1">
    <location>
        <position position="109"/>
    </location>
</feature>
<dbReference type="EMBL" id="UINC01071583">
    <property type="protein sequence ID" value="SVC06595.1"/>
    <property type="molecule type" value="Genomic_DNA"/>
</dbReference>
<sequence length="109" mass="13115">MHWYIIFIFYLTNIPNTSPPAYIEYKKEVFTNRWDCATYLEEHKNELLKGILQAKPNIDKVRSNILCVDERKLQELEESNDRVKYRKYIKNDAPVAEWFSKVFVSPRRG</sequence>
<organism evidence="1">
    <name type="scientific">marine metagenome</name>
    <dbReference type="NCBI Taxonomy" id="408172"/>
    <lineage>
        <taxon>unclassified sequences</taxon>
        <taxon>metagenomes</taxon>
        <taxon>ecological metagenomes</taxon>
    </lineage>
</organism>
<protein>
    <submittedName>
        <fullName evidence="1">Uncharacterized protein</fullName>
    </submittedName>
</protein>
<dbReference type="AlphaFoldDB" id="A0A382J4W1"/>
<name>A0A382J4W1_9ZZZZ</name>
<gene>
    <name evidence="1" type="ORF">METZ01_LOCUS259449</name>
</gene>
<reference evidence="1" key="1">
    <citation type="submission" date="2018-05" db="EMBL/GenBank/DDBJ databases">
        <authorList>
            <person name="Lanie J.A."/>
            <person name="Ng W.-L."/>
            <person name="Kazmierczak K.M."/>
            <person name="Andrzejewski T.M."/>
            <person name="Davidsen T.M."/>
            <person name="Wayne K.J."/>
            <person name="Tettelin H."/>
            <person name="Glass J.I."/>
            <person name="Rusch D."/>
            <person name="Podicherti R."/>
            <person name="Tsui H.-C.T."/>
            <person name="Winkler M.E."/>
        </authorList>
    </citation>
    <scope>NUCLEOTIDE SEQUENCE</scope>
</reference>